<keyword evidence="2" id="KW-1185">Reference proteome</keyword>
<sequence>MTILLRTSRDLPQDAASCTWLAVTGSDGSGLDPSRKLAGLAHGLESAFEACRDAWWGLARRLGQTPTAKLSHSMACGAFGSDFGLMLAWDHMARALAAQPERILMVCDDPWLFRQIAARPGIQAGEPPPLRLVELKLALRGFAARARLALRLVLAALATRRLKAAIPPGANVLLVYGHPASRADGFDAYFGPMMRDLPHVKRLLHCDCPPGHAARLAEDGRTASLHGWGSPLFALSMPFQAWRTRRDDVSGEFGWLVRRAAARENGGGGPAMNSWQMHCQRRFLAEAKPVAVCWPWENHAWERDFCRAAHASQTRSLGYQHTVIGPHQINYSPRANVDGLESLPDLIIADGPAYRDELIAWDVPPERLIVGGAWRLPPVAGGHFDPSAPVFVPLSAIPAIARLQVEAGRRLARSGRRTLIKQHPMYPLAFTPEANLEPTDIGITGHARLSAVVSATGTSSLEGLLLGVPTVRLLPDDRLAVDILPTGIKAMAVTPDELSDALASAVQSPPVRYEDVLSPPDLAVWRSLLGD</sequence>
<evidence type="ECO:0000313" key="1">
    <source>
        <dbReference type="EMBL" id="RAU23574.1"/>
    </source>
</evidence>
<organism evidence="1 2">
    <name type="scientific">Paramagnetospirillum kuznetsovii</name>
    <dbReference type="NCBI Taxonomy" id="2053833"/>
    <lineage>
        <taxon>Bacteria</taxon>
        <taxon>Pseudomonadati</taxon>
        <taxon>Pseudomonadota</taxon>
        <taxon>Alphaproteobacteria</taxon>
        <taxon>Rhodospirillales</taxon>
        <taxon>Magnetospirillaceae</taxon>
        <taxon>Paramagnetospirillum</taxon>
    </lineage>
</organism>
<dbReference type="OrthoDB" id="7326104at2"/>
<dbReference type="EMBL" id="PGTO01000001">
    <property type="protein sequence ID" value="RAU23574.1"/>
    <property type="molecule type" value="Genomic_DNA"/>
</dbReference>
<proteinExistence type="predicted"/>
<gene>
    <name evidence="1" type="ORF">CU669_00250</name>
</gene>
<dbReference type="RefSeq" id="WP_112141805.1">
    <property type="nucleotide sequence ID" value="NZ_PGTO01000001.1"/>
</dbReference>
<accession>A0A364P2L5</accession>
<comment type="caution">
    <text evidence="1">The sequence shown here is derived from an EMBL/GenBank/DDBJ whole genome shotgun (WGS) entry which is preliminary data.</text>
</comment>
<dbReference type="AlphaFoldDB" id="A0A364P2L5"/>
<reference evidence="1 2" key="1">
    <citation type="submission" date="2017-11" db="EMBL/GenBank/DDBJ databases">
        <title>Draft genome sequence of magnetotactic bacterium Magnetospirillum kuznetsovii LBB-42.</title>
        <authorList>
            <person name="Grouzdev D.S."/>
            <person name="Rysina M.S."/>
            <person name="Baslerov R.V."/>
            <person name="Koziaeva V."/>
        </authorList>
    </citation>
    <scope>NUCLEOTIDE SEQUENCE [LARGE SCALE GENOMIC DNA]</scope>
    <source>
        <strain evidence="1 2">LBB-42</strain>
    </source>
</reference>
<dbReference type="Proteomes" id="UP000251075">
    <property type="component" value="Unassembled WGS sequence"/>
</dbReference>
<protein>
    <submittedName>
        <fullName evidence="1">Uncharacterized protein</fullName>
    </submittedName>
</protein>
<name>A0A364P2L5_9PROT</name>
<evidence type="ECO:0000313" key="2">
    <source>
        <dbReference type="Proteomes" id="UP000251075"/>
    </source>
</evidence>